<dbReference type="AlphaFoldDB" id="A0A0K0FPT0"/>
<dbReference type="PANTHER" id="PTHR10492">
    <property type="match status" value="1"/>
</dbReference>
<comment type="similarity">
    <text evidence="1">Belongs to the helicase family.</text>
</comment>
<keyword evidence="1" id="KW-0227">DNA damage</keyword>
<keyword evidence="1" id="KW-0234">DNA repair</keyword>
<evidence type="ECO:0000313" key="4">
    <source>
        <dbReference type="WBParaSite" id="SVE_1122600.1"/>
    </source>
</evidence>
<dbReference type="Gene3D" id="3.40.50.300">
    <property type="entry name" value="P-loop containing nucleotide triphosphate hydrolases"/>
    <property type="match status" value="1"/>
</dbReference>
<reference evidence="4" key="2">
    <citation type="submission" date="2015-08" db="UniProtKB">
        <authorList>
            <consortium name="WormBaseParasite"/>
        </authorList>
    </citation>
    <scope>IDENTIFICATION</scope>
</reference>
<comment type="catalytic activity">
    <reaction evidence="1">
        <text>ATP + H2O = ADP + phosphate + H(+)</text>
        <dbReference type="Rhea" id="RHEA:13065"/>
        <dbReference type="ChEBI" id="CHEBI:15377"/>
        <dbReference type="ChEBI" id="CHEBI:15378"/>
        <dbReference type="ChEBI" id="CHEBI:30616"/>
        <dbReference type="ChEBI" id="CHEBI:43474"/>
        <dbReference type="ChEBI" id="CHEBI:456216"/>
        <dbReference type="EC" id="5.6.2.3"/>
    </reaction>
</comment>
<dbReference type="STRING" id="75913.A0A0K0FPT0"/>
<sequence>MLGDTSIMREWKLKHRQRRTTERIFTVSPMNVELFLLYQLLLHVPGAKCESVLKIVNGYQWLLFRDAAVARDLLDTKDNYNELFQEACESAMSNMLRNYFGLMICYWSSFVKQYGTFIKFKNYLTEDYLMKYNVNKEKAKAQTIFNIRNILQSNNFNDYTDLRTCRNKAEDKVVLNCASTGIATTLLRNEQTVHSMFSVPITLYDGNFSLSRLNRLRTTMFRKASLIIIDKAPMLIWKNNLSFGGKAIICGSDFRQTLLILPNSTRHQNVLFPIKYRPL</sequence>
<keyword evidence="3" id="KW-1185">Reference proteome</keyword>
<keyword evidence="1" id="KW-0378">Hydrolase</keyword>
<evidence type="ECO:0000256" key="1">
    <source>
        <dbReference type="RuleBase" id="RU363044"/>
    </source>
</evidence>
<reference evidence="3" key="1">
    <citation type="submission" date="2014-07" db="EMBL/GenBank/DDBJ databases">
        <authorList>
            <person name="Martin A.A"/>
            <person name="De Silva N."/>
        </authorList>
    </citation>
    <scope>NUCLEOTIDE SEQUENCE</scope>
</reference>
<evidence type="ECO:0000313" key="3">
    <source>
        <dbReference type="Proteomes" id="UP000035680"/>
    </source>
</evidence>
<keyword evidence="1" id="KW-0547">Nucleotide-binding</keyword>
<evidence type="ECO:0000259" key="2">
    <source>
        <dbReference type="Pfam" id="PF05970"/>
    </source>
</evidence>
<accession>A0A0K0FPT0</accession>
<comment type="cofactor">
    <cofactor evidence="1">
        <name>Mg(2+)</name>
        <dbReference type="ChEBI" id="CHEBI:18420"/>
    </cofactor>
</comment>
<dbReference type="GO" id="GO:0006281">
    <property type="term" value="P:DNA repair"/>
    <property type="evidence" value="ECO:0007669"/>
    <property type="project" value="UniProtKB-KW"/>
</dbReference>
<name>A0A0K0FPT0_STRVS</name>
<keyword evidence="1" id="KW-0233">DNA recombination</keyword>
<keyword evidence="1" id="KW-0067">ATP-binding</keyword>
<dbReference type="GO" id="GO:0016887">
    <property type="term" value="F:ATP hydrolysis activity"/>
    <property type="evidence" value="ECO:0007669"/>
    <property type="project" value="RHEA"/>
</dbReference>
<dbReference type="WBParaSite" id="SVE_1122600.1">
    <property type="protein sequence ID" value="SVE_1122600.1"/>
    <property type="gene ID" value="SVE_1122600"/>
</dbReference>
<dbReference type="Pfam" id="PF05970">
    <property type="entry name" value="PIF1"/>
    <property type="match status" value="1"/>
</dbReference>
<protein>
    <recommendedName>
        <fullName evidence="1">ATP-dependent DNA helicase</fullName>
        <ecNumber evidence="1">5.6.2.3</ecNumber>
    </recommendedName>
</protein>
<keyword evidence="1" id="KW-0347">Helicase</keyword>
<feature type="domain" description="DNA helicase Pif1-like DEAD-box helicase" evidence="2">
    <location>
        <begin position="168"/>
        <end position="235"/>
    </location>
</feature>
<organism evidence="3 4">
    <name type="scientific">Strongyloides venezuelensis</name>
    <name type="common">Threadworm</name>
    <dbReference type="NCBI Taxonomy" id="75913"/>
    <lineage>
        <taxon>Eukaryota</taxon>
        <taxon>Metazoa</taxon>
        <taxon>Ecdysozoa</taxon>
        <taxon>Nematoda</taxon>
        <taxon>Chromadorea</taxon>
        <taxon>Rhabditida</taxon>
        <taxon>Tylenchina</taxon>
        <taxon>Panagrolaimomorpha</taxon>
        <taxon>Strongyloidoidea</taxon>
        <taxon>Strongyloididae</taxon>
        <taxon>Strongyloides</taxon>
    </lineage>
</organism>
<dbReference type="GO" id="GO:0006310">
    <property type="term" value="P:DNA recombination"/>
    <property type="evidence" value="ECO:0007669"/>
    <property type="project" value="UniProtKB-KW"/>
</dbReference>
<dbReference type="EC" id="5.6.2.3" evidence="1"/>
<proteinExistence type="inferred from homology"/>
<dbReference type="InterPro" id="IPR010285">
    <property type="entry name" value="DNA_helicase_pif1-like_DEAD"/>
</dbReference>
<dbReference type="GO" id="GO:0000723">
    <property type="term" value="P:telomere maintenance"/>
    <property type="evidence" value="ECO:0007669"/>
    <property type="project" value="InterPro"/>
</dbReference>
<dbReference type="InterPro" id="IPR027417">
    <property type="entry name" value="P-loop_NTPase"/>
</dbReference>
<dbReference type="Proteomes" id="UP000035680">
    <property type="component" value="Unassembled WGS sequence"/>
</dbReference>
<dbReference type="GO" id="GO:0043139">
    <property type="term" value="F:5'-3' DNA helicase activity"/>
    <property type="evidence" value="ECO:0007669"/>
    <property type="project" value="UniProtKB-EC"/>
</dbReference>
<dbReference type="GO" id="GO:0005524">
    <property type="term" value="F:ATP binding"/>
    <property type="evidence" value="ECO:0007669"/>
    <property type="project" value="UniProtKB-KW"/>
</dbReference>